<comment type="similarity">
    <text evidence="11 12">Belongs to the TonB-dependent receptor family.</text>
</comment>
<gene>
    <name evidence="16" type="ORF">WNY63_05495</name>
</gene>
<evidence type="ECO:0000256" key="5">
    <source>
        <dbReference type="ARBA" id="ARBA00022692"/>
    </source>
</evidence>
<dbReference type="Proteomes" id="UP001388366">
    <property type="component" value="Unassembled WGS sequence"/>
</dbReference>
<dbReference type="PANTHER" id="PTHR32552:SF81">
    <property type="entry name" value="TONB-DEPENDENT OUTER MEMBRANE RECEPTOR"/>
    <property type="match status" value="1"/>
</dbReference>
<keyword evidence="6" id="KW-0408">Iron</keyword>
<keyword evidence="4" id="KW-0410">Iron transport</keyword>
<evidence type="ECO:0000256" key="6">
    <source>
        <dbReference type="ARBA" id="ARBA00023004"/>
    </source>
</evidence>
<dbReference type="SUPFAM" id="SSF56935">
    <property type="entry name" value="Porins"/>
    <property type="match status" value="1"/>
</dbReference>
<evidence type="ECO:0000256" key="12">
    <source>
        <dbReference type="RuleBase" id="RU003357"/>
    </source>
</evidence>
<keyword evidence="16" id="KW-0675">Receptor</keyword>
<evidence type="ECO:0000256" key="2">
    <source>
        <dbReference type="ARBA" id="ARBA00022448"/>
    </source>
</evidence>
<evidence type="ECO:0000256" key="10">
    <source>
        <dbReference type="ARBA" id="ARBA00023237"/>
    </source>
</evidence>
<evidence type="ECO:0000256" key="4">
    <source>
        <dbReference type="ARBA" id="ARBA00022496"/>
    </source>
</evidence>
<evidence type="ECO:0000313" key="17">
    <source>
        <dbReference type="Proteomes" id="UP001388366"/>
    </source>
</evidence>
<dbReference type="InterPro" id="IPR000531">
    <property type="entry name" value="Beta-barrel_TonB"/>
</dbReference>
<dbReference type="InterPro" id="IPR036942">
    <property type="entry name" value="Beta-barrel_TonB_sf"/>
</dbReference>
<dbReference type="Pfam" id="PF07715">
    <property type="entry name" value="Plug"/>
    <property type="match status" value="1"/>
</dbReference>
<protein>
    <submittedName>
        <fullName evidence="16">TonB-dependent receptor</fullName>
    </submittedName>
</protein>
<evidence type="ECO:0000256" key="8">
    <source>
        <dbReference type="ARBA" id="ARBA00023077"/>
    </source>
</evidence>
<sequence length="772" mass="83848">MKRNKLSVTIAMALATTAITPLYAAEEANSPEEISKNRSAVEVIQVTATKRSESIQTVPVSVSALSGGQLDALGISDTTEITQQIPGFQVNAFSPQLTIFNLRGISQNSFVDNLEAPIAVYQDESYISSMNAISGQMFDIERVEVLRGPQGTLFGRNATGGLVHYLSAGATEDYTNGYIELGLGSFNRQILEGAIGGELADNVRGRFAFRHETADGYIKADTSIASVDPRAIGGADGYGMRATIEVDFSDTLMGTFIIKHSKDNDVPTGGYAFENCPLNADGFCDVDIHGRAIVTGGVASGDVYKHQNDTRGFLNREVNSYTAKLVKSFDDVELVSITNHMSMDKSYLEDSDAFPDPIVVFGQDAEISQFSQEFRLSHDTGALKWQLGAFYMDFELDGTTTTLGAPNIDLSFSLADAGLISKPVVGDDNPFDGFSSRPFVESVENSSIFGQIDYNLTEQTTLTAGLRYSKDEKDINWTAFFTSDDQIAPILYGATANNTDVNEADVLNYFTEDSISYSDYAGRLSLSHQFNKDVMGFVSWNRGIKGGNWTLSSGVSPDRFVHDPETLNSYEAGVKASITDSTRLNATVFYYDYDDYQTFVSVPPGQTSPNPQVGNSDAKSAGAEFELVSSVTENLDVMFGISILNSKVEMVEAGGNPILDAEFPSAPAISGNYLARHFSEIGDAYLIVQFDGAFYGEQFLEVTNGPGTKQHGYNISNLGVTYETESWSFSLKSKNIFDVAYKAYTLDLGALGATSYYAPGRTFLATVKYSFE</sequence>
<feature type="domain" description="TonB-dependent receptor-like beta-barrel" evidence="14">
    <location>
        <begin position="315"/>
        <end position="735"/>
    </location>
</feature>
<feature type="signal peptide" evidence="13">
    <location>
        <begin position="1"/>
        <end position="24"/>
    </location>
</feature>
<dbReference type="InterPro" id="IPR012910">
    <property type="entry name" value="Plug_dom"/>
</dbReference>
<dbReference type="InterPro" id="IPR039426">
    <property type="entry name" value="TonB-dep_rcpt-like"/>
</dbReference>
<keyword evidence="7" id="KW-0406">Ion transport</keyword>
<evidence type="ECO:0000256" key="11">
    <source>
        <dbReference type="PROSITE-ProRule" id="PRU01360"/>
    </source>
</evidence>
<evidence type="ECO:0000259" key="14">
    <source>
        <dbReference type="Pfam" id="PF00593"/>
    </source>
</evidence>
<feature type="domain" description="TonB-dependent receptor plug" evidence="15">
    <location>
        <begin position="55"/>
        <end position="161"/>
    </location>
</feature>
<keyword evidence="17" id="KW-1185">Reference proteome</keyword>
<keyword evidence="5 11" id="KW-0812">Transmembrane</keyword>
<evidence type="ECO:0000313" key="16">
    <source>
        <dbReference type="EMBL" id="MEM5550183.1"/>
    </source>
</evidence>
<evidence type="ECO:0000256" key="9">
    <source>
        <dbReference type="ARBA" id="ARBA00023136"/>
    </source>
</evidence>
<evidence type="ECO:0000256" key="3">
    <source>
        <dbReference type="ARBA" id="ARBA00022452"/>
    </source>
</evidence>
<keyword evidence="13" id="KW-0732">Signal</keyword>
<keyword evidence="9 11" id="KW-0472">Membrane</keyword>
<dbReference type="PROSITE" id="PS52016">
    <property type="entry name" value="TONB_DEPENDENT_REC_3"/>
    <property type="match status" value="1"/>
</dbReference>
<keyword evidence="3 11" id="KW-1134">Transmembrane beta strand</keyword>
<keyword evidence="8 12" id="KW-0798">TonB box</keyword>
<name>A0ABU9U0W8_9GAMM</name>
<reference evidence="16 17" key="1">
    <citation type="submission" date="2024-03" db="EMBL/GenBank/DDBJ databases">
        <title>Community enrichment and isolation of bacterial strains for fucoidan degradation.</title>
        <authorList>
            <person name="Sichert A."/>
        </authorList>
    </citation>
    <scope>NUCLEOTIDE SEQUENCE [LARGE SCALE GENOMIC DNA]</scope>
    <source>
        <strain evidence="16 17">AS81</strain>
    </source>
</reference>
<evidence type="ECO:0000256" key="7">
    <source>
        <dbReference type="ARBA" id="ARBA00023065"/>
    </source>
</evidence>
<dbReference type="RefSeq" id="WP_342883477.1">
    <property type="nucleotide sequence ID" value="NZ_JBBMQU010000006.1"/>
</dbReference>
<keyword evidence="2 11" id="KW-0813">Transport</keyword>
<evidence type="ECO:0000259" key="15">
    <source>
        <dbReference type="Pfam" id="PF07715"/>
    </source>
</evidence>
<evidence type="ECO:0000256" key="1">
    <source>
        <dbReference type="ARBA" id="ARBA00004571"/>
    </source>
</evidence>
<dbReference type="Gene3D" id="2.40.170.20">
    <property type="entry name" value="TonB-dependent receptor, beta-barrel domain"/>
    <property type="match status" value="1"/>
</dbReference>
<evidence type="ECO:0000256" key="13">
    <source>
        <dbReference type="SAM" id="SignalP"/>
    </source>
</evidence>
<dbReference type="PANTHER" id="PTHR32552">
    <property type="entry name" value="FERRICHROME IRON RECEPTOR-RELATED"/>
    <property type="match status" value="1"/>
</dbReference>
<keyword evidence="10 11" id="KW-0998">Cell outer membrane</keyword>
<organism evidence="16 17">
    <name type="scientific">Pseudoalteromonas neustonica</name>
    <dbReference type="NCBI Taxonomy" id="1840331"/>
    <lineage>
        <taxon>Bacteria</taxon>
        <taxon>Pseudomonadati</taxon>
        <taxon>Pseudomonadota</taxon>
        <taxon>Gammaproteobacteria</taxon>
        <taxon>Alteromonadales</taxon>
        <taxon>Pseudoalteromonadaceae</taxon>
        <taxon>Pseudoalteromonas</taxon>
    </lineage>
</organism>
<proteinExistence type="inferred from homology"/>
<dbReference type="EMBL" id="JBBMQU010000006">
    <property type="protein sequence ID" value="MEM5550183.1"/>
    <property type="molecule type" value="Genomic_DNA"/>
</dbReference>
<comment type="caution">
    <text evidence="16">The sequence shown here is derived from an EMBL/GenBank/DDBJ whole genome shotgun (WGS) entry which is preliminary data.</text>
</comment>
<accession>A0ABU9U0W8</accession>
<feature type="chain" id="PRO_5046828062" evidence="13">
    <location>
        <begin position="25"/>
        <end position="772"/>
    </location>
</feature>
<comment type="subcellular location">
    <subcellularLocation>
        <location evidence="1 11">Cell outer membrane</location>
        <topology evidence="1 11">Multi-pass membrane protein</topology>
    </subcellularLocation>
</comment>
<dbReference type="Pfam" id="PF00593">
    <property type="entry name" value="TonB_dep_Rec_b-barrel"/>
    <property type="match status" value="1"/>
</dbReference>